<proteinExistence type="predicted"/>
<dbReference type="Proteomes" id="UP001341840">
    <property type="component" value="Unassembled WGS sequence"/>
</dbReference>
<organism evidence="1 2">
    <name type="scientific">Stylosanthes scabra</name>
    <dbReference type="NCBI Taxonomy" id="79078"/>
    <lineage>
        <taxon>Eukaryota</taxon>
        <taxon>Viridiplantae</taxon>
        <taxon>Streptophyta</taxon>
        <taxon>Embryophyta</taxon>
        <taxon>Tracheophyta</taxon>
        <taxon>Spermatophyta</taxon>
        <taxon>Magnoliopsida</taxon>
        <taxon>eudicotyledons</taxon>
        <taxon>Gunneridae</taxon>
        <taxon>Pentapetalae</taxon>
        <taxon>rosids</taxon>
        <taxon>fabids</taxon>
        <taxon>Fabales</taxon>
        <taxon>Fabaceae</taxon>
        <taxon>Papilionoideae</taxon>
        <taxon>50 kb inversion clade</taxon>
        <taxon>dalbergioids sensu lato</taxon>
        <taxon>Dalbergieae</taxon>
        <taxon>Pterocarpus clade</taxon>
        <taxon>Stylosanthes</taxon>
    </lineage>
</organism>
<reference evidence="1 2" key="1">
    <citation type="journal article" date="2023" name="Plants (Basel)">
        <title>Bridging the Gap: Combining Genomics and Transcriptomics Approaches to Understand Stylosanthes scabra, an Orphan Legume from the Brazilian Caatinga.</title>
        <authorList>
            <person name="Ferreira-Neto J.R.C."/>
            <person name="da Silva M.D."/>
            <person name="Binneck E."/>
            <person name="de Melo N.F."/>
            <person name="da Silva R.H."/>
            <person name="de Melo A.L.T.M."/>
            <person name="Pandolfi V."/>
            <person name="Bustamante F.O."/>
            <person name="Brasileiro-Vidal A.C."/>
            <person name="Benko-Iseppon A.M."/>
        </authorList>
    </citation>
    <scope>NUCLEOTIDE SEQUENCE [LARGE SCALE GENOMIC DNA]</scope>
    <source>
        <tissue evidence="1">Leaves</tissue>
    </source>
</reference>
<protein>
    <submittedName>
        <fullName evidence="1">Beta-galactosidase</fullName>
    </submittedName>
</protein>
<gene>
    <name evidence="1" type="primary">BGAL13_3</name>
    <name evidence="1" type="ORF">PIB30_058999</name>
</gene>
<comment type="caution">
    <text evidence="1">The sequence shown here is derived from an EMBL/GenBank/DDBJ whole genome shotgun (WGS) entry which is preliminary data.</text>
</comment>
<accession>A0ABU6XJX7</accession>
<keyword evidence="2" id="KW-1185">Reference proteome</keyword>
<evidence type="ECO:0000313" key="1">
    <source>
        <dbReference type="EMBL" id="MED6197684.1"/>
    </source>
</evidence>
<name>A0ABU6XJX7_9FABA</name>
<sequence length="101" mass="11431">MASSGFQADVKALQKVLSARHLKWTLEALITLSHFTVQLVVLMNILSTHGVLEQCKFEHDGWNHQVGIQGEKLEIYTDLGSKKVKWTDVQGPAQGLRWYKV</sequence>
<dbReference type="EMBL" id="JASCZI010211951">
    <property type="protein sequence ID" value="MED6197684.1"/>
    <property type="molecule type" value="Genomic_DNA"/>
</dbReference>
<evidence type="ECO:0000313" key="2">
    <source>
        <dbReference type="Proteomes" id="UP001341840"/>
    </source>
</evidence>